<dbReference type="Proteomes" id="UP001597112">
    <property type="component" value="Unassembled WGS sequence"/>
</dbReference>
<feature type="signal peptide" evidence="1">
    <location>
        <begin position="1"/>
        <end position="17"/>
    </location>
</feature>
<feature type="chain" id="PRO_5046282158" evidence="1">
    <location>
        <begin position="18"/>
        <end position="312"/>
    </location>
</feature>
<organism evidence="2 3">
    <name type="scientific">Ohtaekwangia kribbensis</name>
    <dbReference type="NCBI Taxonomy" id="688913"/>
    <lineage>
        <taxon>Bacteria</taxon>
        <taxon>Pseudomonadati</taxon>
        <taxon>Bacteroidota</taxon>
        <taxon>Cytophagia</taxon>
        <taxon>Cytophagales</taxon>
        <taxon>Fulvivirgaceae</taxon>
        <taxon>Ohtaekwangia</taxon>
    </lineage>
</organism>
<dbReference type="PROSITE" id="PS51257">
    <property type="entry name" value="PROKAR_LIPOPROTEIN"/>
    <property type="match status" value="1"/>
</dbReference>
<dbReference type="RefSeq" id="WP_377584292.1">
    <property type="nucleotide sequence ID" value="NZ_JBHTKA010000013.1"/>
</dbReference>
<sequence>MLFIRTYIYTFCSFMIAAVLLVACDDIIEVDTGTSEPVLNIDAWVNDKEETQVITLTFTQDYFDNTSPVPGVRGASVTLTDDQGGVYIFQEDTASDDGSYRWRPDPGMSLGRTGTSYTLTVEYNGETFVASSKMGRVPAVDSITFSKQDDMGPPSNEDFYQAEFWAKDIAGTGDTYWIRTYKNGSLLNKASEINIAYDAAQSAGSEFDGVTFITPIRKGINANDEDEDGEPVSSLDPGDSVYVEIHSITLASFNYLNEVIDQTDRNGGLSELFTSTPLTNVSTNMVNLNANGSPVVGFFNVASVSGLGRKFR</sequence>
<dbReference type="EMBL" id="JBHTKA010000013">
    <property type="protein sequence ID" value="MFD1002727.1"/>
    <property type="molecule type" value="Genomic_DNA"/>
</dbReference>
<name>A0ABW3K9S5_9BACT</name>
<proteinExistence type="predicted"/>
<dbReference type="Pfam" id="PF14054">
    <property type="entry name" value="DUF4249"/>
    <property type="match status" value="1"/>
</dbReference>
<protein>
    <submittedName>
        <fullName evidence="2">DUF4249 domain-containing protein</fullName>
    </submittedName>
</protein>
<gene>
    <name evidence="2" type="ORF">ACFQ21_25605</name>
</gene>
<comment type="caution">
    <text evidence="2">The sequence shown here is derived from an EMBL/GenBank/DDBJ whole genome shotgun (WGS) entry which is preliminary data.</text>
</comment>
<evidence type="ECO:0000313" key="2">
    <source>
        <dbReference type="EMBL" id="MFD1002727.1"/>
    </source>
</evidence>
<evidence type="ECO:0000256" key="1">
    <source>
        <dbReference type="SAM" id="SignalP"/>
    </source>
</evidence>
<accession>A0ABW3K9S5</accession>
<dbReference type="InterPro" id="IPR025345">
    <property type="entry name" value="DUF4249"/>
</dbReference>
<evidence type="ECO:0000313" key="3">
    <source>
        <dbReference type="Proteomes" id="UP001597112"/>
    </source>
</evidence>
<keyword evidence="1" id="KW-0732">Signal</keyword>
<reference evidence="3" key="1">
    <citation type="journal article" date="2019" name="Int. J. Syst. Evol. Microbiol.">
        <title>The Global Catalogue of Microorganisms (GCM) 10K type strain sequencing project: providing services to taxonomists for standard genome sequencing and annotation.</title>
        <authorList>
            <consortium name="The Broad Institute Genomics Platform"/>
            <consortium name="The Broad Institute Genome Sequencing Center for Infectious Disease"/>
            <person name="Wu L."/>
            <person name="Ma J."/>
        </authorList>
    </citation>
    <scope>NUCLEOTIDE SEQUENCE [LARGE SCALE GENOMIC DNA]</scope>
    <source>
        <strain evidence="3">CCUG 58938</strain>
    </source>
</reference>
<keyword evidence="3" id="KW-1185">Reference proteome</keyword>